<proteinExistence type="predicted"/>
<protein>
    <recommendedName>
        <fullName evidence="1">Fibronectin type-III domain-containing protein</fullName>
    </recommendedName>
</protein>
<reference evidence="2 3" key="1">
    <citation type="submission" date="2019-04" db="EMBL/GenBank/DDBJ databases">
        <authorList>
            <person name="Van Vliet M D."/>
        </authorList>
    </citation>
    <scope>NUCLEOTIDE SEQUENCE [LARGE SCALE GENOMIC DNA]</scope>
    <source>
        <strain evidence="2 3">F1</strain>
    </source>
</reference>
<dbReference type="CDD" id="cd00063">
    <property type="entry name" value="FN3"/>
    <property type="match status" value="1"/>
</dbReference>
<organism evidence="2 3">
    <name type="scientific">Pontiella desulfatans</name>
    <dbReference type="NCBI Taxonomy" id="2750659"/>
    <lineage>
        <taxon>Bacteria</taxon>
        <taxon>Pseudomonadati</taxon>
        <taxon>Kiritimatiellota</taxon>
        <taxon>Kiritimatiellia</taxon>
        <taxon>Kiritimatiellales</taxon>
        <taxon>Pontiellaceae</taxon>
        <taxon>Pontiella</taxon>
    </lineage>
</organism>
<evidence type="ECO:0000313" key="2">
    <source>
        <dbReference type="EMBL" id="VGO15091.1"/>
    </source>
</evidence>
<dbReference type="PROSITE" id="PS50853">
    <property type="entry name" value="FN3"/>
    <property type="match status" value="1"/>
</dbReference>
<dbReference type="Pfam" id="PF00041">
    <property type="entry name" value="fn3"/>
    <property type="match status" value="1"/>
</dbReference>
<dbReference type="SUPFAM" id="SSF49265">
    <property type="entry name" value="Fibronectin type III"/>
    <property type="match status" value="1"/>
</dbReference>
<dbReference type="SMART" id="SM00060">
    <property type="entry name" value="FN3"/>
    <property type="match status" value="1"/>
</dbReference>
<name>A0A6C2U6E0_PONDE</name>
<sequence>MSFCVGIARAEFTPIGPGDNLGLPYAACHPPGLTYYTPGPFANLLWSCGSLWNPVGNWKDKATGADIRRTLDVSGTVIAGSQIDRSGNPQYLVPGQVMNALLTIQSDALLDGHHVYVGKMALTWEGCADIRLKITGTQVTGSTSGLETNGRREWIASQTQGAMYVEIYGIDTNNPPHNICLWAPDPADWNNSTLEGKLLHPSMEARLQDADWGYVRYMDLQSTIMTREKEWQDRRLPTDCFQVGPINTIIPATPWTVEKMSSVGMAYEHIIRMCNETQIDPWICVPFDASPAYMTNMANLFMYGSDGEYPYTSAVTNPAYPPLDSNLKIYLEFANEVWNYRQDDLLADRGVLNNGQYAAQKFSDTWEVFESVLGTNRIVRAAAVWTANGNGFTTDLLNELYGNSSLLKPEVIAGTTYFGSGIQNWVWEQILETNAPPDSYWTSAQFTNDMHTAFDQWERLAMTGIKYGGDTGPDKLDAQGIPDYLRDFCYSKNVPLVCYEGGPSIYTDSIDKSTNPDGVALTDFMIAMNAHPRMAEIYDLQLQMAKEDGLYSHMPFLLYEEWGKFGQWGHLESLHDDPDKAVKYSYILDFIDECKNEVRHVYDPLNNVPSFTTAEELPYILQGLPCNLQIQTTGGDGARSNKVIAALLPDGLSIDSDFRITGTSTETGDFHLYLRVTDSDGDPAWSFFRLTVLEATIGLPLLEWEFLNADELNARTNAFQEPGSTYNAGNMMSSSVGIGPGLEDRDNSLYNDDAYTVLSANSSSMDTNAYIHWTVQPQSEQIMHLYSLYFGITGTSTTDDFHLELQYSLDGFATTGTVVALPTNTFVGGGNTAAGIPVSVPLTAYSELQNCDQPVEFRLYIWGLDSAYARINFGKLSSLTGDETDLRVSGLVSDVGLPPFAPSSLSVTSVNASTLSLSWVDNAFNENGFNIERKSGTNVFSQIAVTGMNSAGYIDSGLMAGTTYTYRLQAFNDTGDSGYSNEASGMPEVKVISTNIIFDGLSDAVFKATSDNNTVSLASAGGTHTLLNSSAGDQDAYIFGNFSETVLTNEGESITLSFTVNNMPDNAGMRFVLAGARGVNLTTADAAAAMFARSYASYGIDKKVDNISADFFNYDGGSAGNTIADRPLLGDTSSKIGSWSSGIGGDRFDNGDTVDFTLTITREAEAFNVAGTMDVTEGSGVQAMTGFSFTPVAGNNDLLPSDAFTTFGVGCQGYAAQQLDAGSSLSISGITVMHTAAGGSDDSDTDGLPDSWETLYFGGSTNANPAATAANGINTVLETYIAGINPTNPAALFWISDFSSLTSETTLQWQNVSGRIYTVYWTSNLLSGFQTLGTNNTGIFTDSVHSAGSEGFYKIDVGLAP</sequence>
<dbReference type="InterPro" id="IPR036116">
    <property type="entry name" value="FN3_sf"/>
</dbReference>
<feature type="domain" description="Fibronectin type-III" evidence="1">
    <location>
        <begin position="901"/>
        <end position="990"/>
    </location>
</feature>
<dbReference type="InterPro" id="IPR003961">
    <property type="entry name" value="FN3_dom"/>
</dbReference>
<dbReference type="Proteomes" id="UP000366872">
    <property type="component" value="Unassembled WGS sequence"/>
</dbReference>
<dbReference type="EMBL" id="CAAHFG010000002">
    <property type="protein sequence ID" value="VGO15091.1"/>
    <property type="molecule type" value="Genomic_DNA"/>
</dbReference>
<evidence type="ECO:0000313" key="3">
    <source>
        <dbReference type="Proteomes" id="UP000366872"/>
    </source>
</evidence>
<dbReference type="InterPro" id="IPR013783">
    <property type="entry name" value="Ig-like_fold"/>
</dbReference>
<keyword evidence="3" id="KW-1185">Reference proteome</keyword>
<gene>
    <name evidence="2" type="ORF">PDESU_03671</name>
</gene>
<evidence type="ECO:0000259" key="1">
    <source>
        <dbReference type="PROSITE" id="PS50853"/>
    </source>
</evidence>
<dbReference type="Gene3D" id="2.60.40.10">
    <property type="entry name" value="Immunoglobulins"/>
    <property type="match status" value="2"/>
</dbReference>
<accession>A0A6C2U6E0</accession>